<dbReference type="AlphaFoldDB" id="A0A813E9T4"/>
<accession>A0A813E9T4</accession>
<gene>
    <name evidence="2" type="ORF">PGLA1383_LOCUS14287</name>
</gene>
<evidence type="ECO:0000313" key="3">
    <source>
        <dbReference type="Proteomes" id="UP000654075"/>
    </source>
</evidence>
<evidence type="ECO:0000256" key="1">
    <source>
        <dbReference type="SAM" id="MobiDB-lite"/>
    </source>
</evidence>
<organism evidence="2 3">
    <name type="scientific">Polarella glacialis</name>
    <name type="common">Dinoflagellate</name>
    <dbReference type="NCBI Taxonomy" id="89957"/>
    <lineage>
        <taxon>Eukaryota</taxon>
        <taxon>Sar</taxon>
        <taxon>Alveolata</taxon>
        <taxon>Dinophyceae</taxon>
        <taxon>Suessiales</taxon>
        <taxon>Suessiaceae</taxon>
        <taxon>Polarella</taxon>
    </lineage>
</organism>
<proteinExistence type="predicted"/>
<reference evidence="2" key="1">
    <citation type="submission" date="2021-02" db="EMBL/GenBank/DDBJ databases">
        <authorList>
            <person name="Dougan E. K."/>
            <person name="Rhodes N."/>
            <person name="Thang M."/>
            <person name="Chan C."/>
        </authorList>
    </citation>
    <scope>NUCLEOTIDE SEQUENCE</scope>
</reference>
<sequence length="259" mass="26983">MMALSASSGAPPAPAQAPGAPSLRTWRSGRMGGPIMGSQAAMRAGDHGIGDGALGGSSATMGSSRSGLRAVRLCRLNPGLMRRLDEARLGGDSAGEDAYHGSTDLLRAQKQASGTGLPFHKGLSQTPSPGLTPEPSGADGPRKWPLCVPPSRPPLWDGLDSPQSLSSTRPSMAQPGGQRRHLGQRRLPGELQGPFEREKQLLEGYGHLRFGGGHLPPGPAAAAAAATARCDEMHQFEALQQRCLELEGLVGQLKLKRTG</sequence>
<protein>
    <submittedName>
        <fullName evidence="2">Uncharacterized protein</fullName>
    </submittedName>
</protein>
<feature type="region of interest" description="Disordered" evidence="1">
    <location>
        <begin position="1"/>
        <end position="31"/>
    </location>
</feature>
<feature type="region of interest" description="Disordered" evidence="1">
    <location>
        <begin position="110"/>
        <end position="186"/>
    </location>
</feature>
<dbReference type="EMBL" id="CAJNNV010008117">
    <property type="protein sequence ID" value="CAE8595790.1"/>
    <property type="molecule type" value="Genomic_DNA"/>
</dbReference>
<comment type="caution">
    <text evidence="2">The sequence shown here is derived from an EMBL/GenBank/DDBJ whole genome shotgun (WGS) entry which is preliminary data.</text>
</comment>
<feature type="compositionally biased region" description="Low complexity" evidence="1">
    <location>
        <begin position="1"/>
        <end position="23"/>
    </location>
</feature>
<feature type="non-terminal residue" evidence="2">
    <location>
        <position position="259"/>
    </location>
</feature>
<keyword evidence="3" id="KW-1185">Reference proteome</keyword>
<feature type="compositionally biased region" description="Polar residues" evidence="1">
    <location>
        <begin position="161"/>
        <end position="171"/>
    </location>
</feature>
<dbReference type="Proteomes" id="UP000654075">
    <property type="component" value="Unassembled WGS sequence"/>
</dbReference>
<evidence type="ECO:0000313" key="2">
    <source>
        <dbReference type="EMBL" id="CAE8595790.1"/>
    </source>
</evidence>
<name>A0A813E9T4_POLGL</name>